<feature type="region of interest" description="Disordered" evidence="1">
    <location>
        <begin position="88"/>
        <end position="110"/>
    </location>
</feature>
<gene>
    <name evidence="2" type="ORF">LX32DRAFT_220194</name>
</gene>
<feature type="compositionally biased region" description="Basic and acidic residues" evidence="1">
    <location>
        <begin position="172"/>
        <end position="184"/>
    </location>
</feature>
<dbReference type="AlphaFoldDB" id="A0AAD9M7N0"/>
<evidence type="ECO:0000256" key="1">
    <source>
        <dbReference type="SAM" id="MobiDB-lite"/>
    </source>
</evidence>
<evidence type="ECO:0000313" key="3">
    <source>
        <dbReference type="Proteomes" id="UP001232148"/>
    </source>
</evidence>
<dbReference type="Proteomes" id="UP001232148">
    <property type="component" value="Unassembled WGS sequence"/>
</dbReference>
<organism evidence="2 3">
    <name type="scientific">Colletotrichum zoysiae</name>
    <dbReference type="NCBI Taxonomy" id="1216348"/>
    <lineage>
        <taxon>Eukaryota</taxon>
        <taxon>Fungi</taxon>
        <taxon>Dikarya</taxon>
        <taxon>Ascomycota</taxon>
        <taxon>Pezizomycotina</taxon>
        <taxon>Sordariomycetes</taxon>
        <taxon>Hypocreomycetidae</taxon>
        <taxon>Glomerellales</taxon>
        <taxon>Glomerellaceae</taxon>
        <taxon>Colletotrichum</taxon>
        <taxon>Colletotrichum graminicola species complex</taxon>
    </lineage>
</organism>
<evidence type="ECO:0000313" key="2">
    <source>
        <dbReference type="EMBL" id="KAK2032220.1"/>
    </source>
</evidence>
<name>A0AAD9M7N0_9PEZI</name>
<reference evidence="2" key="1">
    <citation type="submission" date="2021-06" db="EMBL/GenBank/DDBJ databases">
        <title>Comparative genomics, transcriptomics and evolutionary studies reveal genomic signatures of adaptation to plant cell wall in hemibiotrophic fungi.</title>
        <authorList>
            <consortium name="DOE Joint Genome Institute"/>
            <person name="Baroncelli R."/>
            <person name="Diaz J.F."/>
            <person name="Benocci T."/>
            <person name="Peng M."/>
            <person name="Battaglia E."/>
            <person name="Haridas S."/>
            <person name="Andreopoulos W."/>
            <person name="Labutti K."/>
            <person name="Pangilinan J."/>
            <person name="Floch G.L."/>
            <person name="Makela M.R."/>
            <person name="Henrissat B."/>
            <person name="Grigoriev I.V."/>
            <person name="Crouch J.A."/>
            <person name="De Vries R.P."/>
            <person name="Sukno S.A."/>
            <person name="Thon M.R."/>
        </authorList>
    </citation>
    <scope>NUCLEOTIDE SEQUENCE</scope>
    <source>
        <strain evidence="2">MAFF235873</strain>
    </source>
</reference>
<feature type="region of interest" description="Disordered" evidence="1">
    <location>
        <begin position="155"/>
        <end position="184"/>
    </location>
</feature>
<protein>
    <submittedName>
        <fullName evidence="2">Uncharacterized protein</fullName>
    </submittedName>
</protein>
<accession>A0AAD9M7N0</accession>
<keyword evidence="3" id="KW-1185">Reference proteome</keyword>
<dbReference type="EMBL" id="MU842833">
    <property type="protein sequence ID" value="KAK2032220.1"/>
    <property type="molecule type" value="Genomic_DNA"/>
</dbReference>
<comment type="caution">
    <text evidence="2">The sequence shown here is derived from an EMBL/GenBank/DDBJ whole genome shotgun (WGS) entry which is preliminary data.</text>
</comment>
<sequence length="184" mass="21066">MDPYPSRSRRGALNPGLVYQASCLHVHTHARPFCAYFQCQKWQPFPGHYPESSWRREPVWSNVYVVYGLWCGVVWWKPATICKFSLQRRSPRRQDPNNSVRGRTKKSSVADPATVEIREHVDGGACAMPPSRNERMGQRPRLTSAVCPQLRSCGSGGREALQRTPRTHHGRRWDERGDGLKGLR</sequence>
<proteinExistence type="predicted"/>